<accession>C8WZD7</accession>
<dbReference type="eggNOG" id="COG2982">
    <property type="taxonomic scope" value="Bacteria"/>
</dbReference>
<feature type="domain" description="AsmA" evidence="2">
    <location>
        <begin position="4"/>
        <end position="211"/>
    </location>
</feature>
<dbReference type="Pfam" id="PF05170">
    <property type="entry name" value="AsmA"/>
    <property type="match status" value="2"/>
</dbReference>
<dbReference type="KEGG" id="drt:Dret_0110"/>
<evidence type="ECO:0000313" key="3">
    <source>
        <dbReference type="EMBL" id="ACV67412.1"/>
    </source>
</evidence>
<dbReference type="PANTHER" id="PTHR30441">
    <property type="entry name" value="DUF748 DOMAIN-CONTAINING PROTEIN"/>
    <property type="match status" value="1"/>
</dbReference>
<feature type="domain" description="AsmA" evidence="2">
    <location>
        <begin position="330"/>
        <end position="556"/>
    </location>
</feature>
<dbReference type="HOGENOM" id="CLU_017234_2_0_7"/>
<proteinExistence type="predicted"/>
<feature type="region of interest" description="Disordered" evidence="1">
    <location>
        <begin position="670"/>
        <end position="704"/>
    </location>
</feature>
<reference evidence="3 4" key="2">
    <citation type="journal article" date="2010" name="Stand. Genomic Sci.">
        <title>Complete genome sequence of Desulfohalobium retbaense type strain (HR(100)).</title>
        <authorList>
            <person name="Spring S."/>
            <person name="Nolan M."/>
            <person name="Lapidus A."/>
            <person name="Glavina Del Rio T."/>
            <person name="Copeland A."/>
            <person name="Tice H."/>
            <person name="Cheng J.F."/>
            <person name="Lucas S."/>
            <person name="Land M."/>
            <person name="Chen F."/>
            <person name="Bruce D."/>
            <person name="Goodwin L."/>
            <person name="Pitluck S."/>
            <person name="Ivanova N."/>
            <person name="Mavromatis K."/>
            <person name="Mikhailova N."/>
            <person name="Pati A."/>
            <person name="Chen A."/>
            <person name="Palaniappan K."/>
            <person name="Hauser L."/>
            <person name="Chang Y.J."/>
            <person name="Jeffries C.D."/>
            <person name="Munk C."/>
            <person name="Kiss H."/>
            <person name="Chain P."/>
            <person name="Han C."/>
            <person name="Brettin T."/>
            <person name="Detter J.C."/>
            <person name="Schuler E."/>
            <person name="Goker M."/>
            <person name="Rohde M."/>
            <person name="Bristow J."/>
            <person name="Eisen J.A."/>
            <person name="Markowitz V."/>
            <person name="Hugenholtz P."/>
            <person name="Kyrpides N.C."/>
            <person name="Klenk H.P."/>
        </authorList>
    </citation>
    <scope>NUCLEOTIDE SEQUENCE [LARGE SCALE GENOMIC DNA]</scope>
    <source>
        <strain evidence="3 4">DSM 5692</strain>
    </source>
</reference>
<dbReference type="Proteomes" id="UP000001052">
    <property type="component" value="Chromosome"/>
</dbReference>
<dbReference type="GO" id="GO:0090313">
    <property type="term" value="P:regulation of protein targeting to membrane"/>
    <property type="evidence" value="ECO:0007669"/>
    <property type="project" value="TreeGrafter"/>
</dbReference>
<feature type="region of interest" description="Disordered" evidence="1">
    <location>
        <begin position="345"/>
        <end position="368"/>
    </location>
</feature>
<dbReference type="PANTHER" id="PTHR30441:SF8">
    <property type="entry name" value="DUF748 DOMAIN-CONTAINING PROTEIN"/>
    <property type="match status" value="1"/>
</dbReference>
<dbReference type="AlphaFoldDB" id="C8WZD7"/>
<name>C8WZD7_DESRD</name>
<dbReference type="InterPro" id="IPR007844">
    <property type="entry name" value="AsmA"/>
</dbReference>
<dbReference type="InterPro" id="IPR052894">
    <property type="entry name" value="AsmA-related"/>
</dbReference>
<organism evidence="3 4">
    <name type="scientific">Desulfohalobium retbaense (strain ATCC 49708 / DSM 5692 / JCM 16813 / HR100)</name>
    <dbReference type="NCBI Taxonomy" id="485915"/>
    <lineage>
        <taxon>Bacteria</taxon>
        <taxon>Pseudomonadati</taxon>
        <taxon>Thermodesulfobacteriota</taxon>
        <taxon>Desulfovibrionia</taxon>
        <taxon>Desulfovibrionales</taxon>
        <taxon>Desulfohalobiaceae</taxon>
        <taxon>Desulfohalobium</taxon>
    </lineage>
</organism>
<dbReference type="RefSeq" id="WP_015750571.1">
    <property type="nucleotide sequence ID" value="NC_013223.1"/>
</dbReference>
<feature type="compositionally biased region" description="Polar residues" evidence="1">
    <location>
        <begin position="345"/>
        <end position="362"/>
    </location>
</feature>
<dbReference type="STRING" id="485915.Dret_0110"/>
<sequence>MGWKKITAIVLGVILLVVVGAAVFLVTYDYNALKPQIEAAVEKNTGRKLTLDGDISLALGLTPALVVEDVSLANAQWGSKPQMLEVGRFELQVALLPLFQRNVEIQRVVLRDTSVLVETNTQGVSNLTLHKPQAAAEPEQETSPEAPSDAASQKGPLPGLELDNVLVENGSIDVRDAAGETVTSFSVQRLALQTLPNKDVQMTFDGQFNGQPLSMSGTVGPLQGLTDAQQQWPVDLAVQSGSASVALEGAIRDVFAQRGLDLDLSATIPEPAALKPLVGQEIPVAGPIECTATLTDTAAKTFRLDSLQVRQGENRLSGTVSLALGPPLSVTADLTSPLLDVTAITTQPSGDTAPPQEQQGASSAAGDQRVFPDTELPWEALRQINAQCSLQVGTLVIPKLQLVDTQLELGLKDGLLTLSRLTARSGAEGTLNATMTVDARSKQPRLECAARIEHFALEQVLRETKSDSFLQGTVSTDLAVTGQGRSVAAIMAGLDGKLQASMSEGRLANARLEKWGADLGASLFRLLNPLEERGRFTPIQCAVLVVPIDSGLARVQALVVDTPRMLLRGQGSVNLRTEALDIGLDPQPKEGLQTGVLGKLSLSFSELAQAFRLGGTLAKPSLALDKTKTIETLGKGIGGTLLFGPAGAAAGLLGSSDTSDNPCLQALEGADAAQEQQAEKPSSPQEQVEKGLEDLGGKLQKLFE</sequence>
<gene>
    <name evidence="3" type="ordered locus">Dret_0110</name>
</gene>
<feature type="compositionally biased region" description="Basic and acidic residues" evidence="1">
    <location>
        <begin position="687"/>
        <end position="704"/>
    </location>
</feature>
<evidence type="ECO:0000259" key="2">
    <source>
        <dbReference type="Pfam" id="PF05170"/>
    </source>
</evidence>
<dbReference type="GO" id="GO:0005886">
    <property type="term" value="C:plasma membrane"/>
    <property type="evidence" value="ECO:0007669"/>
    <property type="project" value="TreeGrafter"/>
</dbReference>
<dbReference type="EMBL" id="CP001734">
    <property type="protein sequence ID" value="ACV67412.1"/>
    <property type="molecule type" value="Genomic_DNA"/>
</dbReference>
<keyword evidence="4" id="KW-1185">Reference proteome</keyword>
<reference evidence="4" key="1">
    <citation type="submission" date="2009-09" db="EMBL/GenBank/DDBJ databases">
        <title>The complete chromosome of Desulfohalobium retbaense DSM 5692.</title>
        <authorList>
            <consortium name="US DOE Joint Genome Institute (JGI-PGF)"/>
            <person name="Lucas S."/>
            <person name="Copeland A."/>
            <person name="Lapidus A."/>
            <person name="Glavina del Rio T."/>
            <person name="Dalin E."/>
            <person name="Tice H."/>
            <person name="Bruce D."/>
            <person name="Goodwin L."/>
            <person name="Pitluck S."/>
            <person name="Kyrpides N."/>
            <person name="Mavromatis K."/>
            <person name="Ivanova N."/>
            <person name="Mikhailova N."/>
            <person name="Munk A.C."/>
            <person name="Brettin T."/>
            <person name="Detter J.C."/>
            <person name="Han C."/>
            <person name="Tapia R."/>
            <person name="Larimer F."/>
            <person name="Land M."/>
            <person name="Hauser L."/>
            <person name="Markowitz V."/>
            <person name="Cheng J.-F."/>
            <person name="Hugenholtz P."/>
            <person name="Woyke T."/>
            <person name="Wu D."/>
            <person name="Spring S."/>
            <person name="Klenk H.-P."/>
            <person name="Eisen J.A."/>
        </authorList>
    </citation>
    <scope>NUCLEOTIDE SEQUENCE [LARGE SCALE GENOMIC DNA]</scope>
    <source>
        <strain evidence="4">DSM 5692</strain>
    </source>
</reference>
<evidence type="ECO:0000256" key="1">
    <source>
        <dbReference type="SAM" id="MobiDB-lite"/>
    </source>
</evidence>
<protein>
    <submittedName>
        <fullName evidence="3">AsmA family protein</fullName>
    </submittedName>
</protein>
<evidence type="ECO:0000313" key="4">
    <source>
        <dbReference type="Proteomes" id="UP000001052"/>
    </source>
</evidence>
<feature type="region of interest" description="Disordered" evidence="1">
    <location>
        <begin position="127"/>
        <end position="160"/>
    </location>
</feature>